<dbReference type="KEGG" id="vao:FA707_08810"/>
<dbReference type="OrthoDB" id="2881498at2"/>
<reference evidence="1 2" key="1">
    <citation type="submission" date="2019-04" db="EMBL/GenBank/DDBJ databases">
        <title>Vagococcus sp. nov., isolated from faeces of yaks (Bos grunniens).</title>
        <authorList>
            <person name="Ge Y."/>
        </authorList>
    </citation>
    <scope>NUCLEOTIDE SEQUENCE [LARGE SCALE GENOMIC DNA]</scope>
    <source>
        <strain evidence="1 2">MN-17</strain>
    </source>
</reference>
<protein>
    <submittedName>
        <fullName evidence="1">Uncharacterized protein</fullName>
    </submittedName>
</protein>
<name>A0A4D7CSB2_9ENTE</name>
<gene>
    <name evidence="1" type="ORF">FA707_08810</name>
</gene>
<accession>A0A4D7CSB2</accession>
<dbReference type="RefSeq" id="WP_136953881.1">
    <property type="nucleotide sequence ID" value="NZ_CP039712.1"/>
</dbReference>
<sequence length="72" mass="7908">MIAVNVAMQQDKVIELLESLNEGVTFTYKEKKGIKLFFEVDGADAETAAKLAKESIKAQPWGGVLFFQCTPA</sequence>
<evidence type="ECO:0000313" key="2">
    <source>
        <dbReference type="Proteomes" id="UP000298615"/>
    </source>
</evidence>
<dbReference type="EMBL" id="CP039712">
    <property type="protein sequence ID" value="QCI87059.1"/>
    <property type="molecule type" value="Genomic_DNA"/>
</dbReference>
<dbReference type="AlphaFoldDB" id="A0A4D7CSB2"/>
<proteinExistence type="predicted"/>
<organism evidence="1 2">
    <name type="scientific">Vagococcus zengguangii</name>
    <dbReference type="NCBI Taxonomy" id="2571750"/>
    <lineage>
        <taxon>Bacteria</taxon>
        <taxon>Bacillati</taxon>
        <taxon>Bacillota</taxon>
        <taxon>Bacilli</taxon>
        <taxon>Lactobacillales</taxon>
        <taxon>Enterococcaceae</taxon>
        <taxon>Vagococcus</taxon>
    </lineage>
</organism>
<keyword evidence="2" id="KW-1185">Reference proteome</keyword>
<evidence type="ECO:0000313" key="1">
    <source>
        <dbReference type="EMBL" id="QCI87059.1"/>
    </source>
</evidence>
<dbReference type="Proteomes" id="UP000298615">
    <property type="component" value="Chromosome"/>
</dbReference>